<name>A0A6P5AH95_BRABE</name>
<dbReference type="EC" id="1.4.3.1" evidence="8"/>
<evidence type="ECO:0000256" key="6">
    <source>
        <dbReference type="ARBA" id="ARBA00023002"/>
    </source>
</evidence>
<sequence>MAQRVCVVGAGVIGLSSAVRIQQKVPGVQVTVLAEKFSPYTTSDGAAGFWEPYILNDTPPELITHWGSETWDHLKTLYLSPASADVGVTLLSGYHVHKQPQQDPAWASKVFGFRHLTKQELQLFPGFSSGWFSTHLLCEGRKYLPWLMTKFKKAGGKVQQWKVTSLTELADHYDVVVNCCGIGARELVGDNTVEPVRGQVYRVHAPWIKCFYDAEYDGHDFYIFPCANNVVLGGTAQKGNWNLSPHPTDSKDIWEGCCQLVPSLRKCKVDHEWVGLRPNRPKVRLERETIGNGSSRLEVVHNYGHGGSGVTLHWGCAQQASSLVQEALVSLQLKPKL</sequence>
<organism evidence="15 16">
    <name type="scientific">Branchiostoma belcheri</name>
    <name type="common">Amphioxus</name>
    <dbReference type="NCBI Taxonomy" id="7741"/>
    <lineage>
        <taxon>Eukaryota</taxon>
        <taxon>Metazoa</taxon>
        <taxon>Chordata</taxon>
        <taxon>Cephalochordata</taxon>
        <taxon>Leptocardii</taxon>
        <taxon>Amphioxiformes</taxon>
        <taxon>Branchiostomatidae</taxon>
        <taxon>Branchiostoma</taxon>
    </lineage>
</organism>
<evidence type="ECO:0000256" key="7">
    <source>
        <dbReference type="ARBA" id="ARBA00023140"/>
    </source>
</evidence>
<reference evidence="16 17" key="1">
    <citation type="submission" date="2025-04" db="UniProtKB">
        <authorList>
            <consortium name="RefSeq"/>
        </authorList>
    </citation>
    <scope>IDENTIFICATION</scope>
    <source>
        <tissue evidence="16 17">Gonad</tissue>
    </source>
</reference>
<feature type="domain" description="FAD dependent oxidoreductase" evidence="14">
    <location>
        <begin position="4"/>
        <end position="321"/>
    </location>
</feature>
<evidence type="ECO:0000256" key="9">
    <source>
        <dbReference type="ARBA" id="ARBA00044541"/>
    </source>
</evidence>
<evidence type="ECO:0000313" key="17">
    <source>
        <dbReference type="RefSeq" id="XP_019645685.1"/>
    </source>
</evidence>
<comment type="similarity">
    <text evidence="3">Belongs to the DAMOX/DASOX family.</text>
</comment>
<evidence type="ECO:0000256" key="2">
    <source>
        <dbReference type="ARBA" id="ARBA00004253"/>
    </source>
</evidence>
<dbReference type="SUPFAM" id="SSF54373">
    <property type="entry name" value="FAD-linked reductases, C-terminal domain"/>
    <property type="match status" value="1"/>
</dbReference>
<dbReference type="GO" id="GO:0005782">
    <property type="term" value="C:peroxisomal matrix"/>
    <property type="evidence" value="ECO:0007669"/>
    <property type="project" value="UniProtKB-SubCell"/>
</dbReference>
<keyword evidence="7" id="KW-0576">Peroxisome</keyword>
<keyword evidence="4" id="KW-0285">Flavoprotein</keyword>
<feature type="binding site" evidence="13">
    <location>
        <position position="307"/>
    </location>
    <ligand>
        <name>D-dopa</name>
        <dbReference type="ChEBI" id="CHEBI:149689"/>
    </ligand>
</feature>
<comment type="catalytic activity">
    <reaction evidence="12">
        <text>D-glutamate + O2 + H2O = 2-oxoglutarate + H2O2 + NH4(+)</text>
        <dbReference type="Rhea" id="RHEA:10028"/>
        <dbReference type="ChEBI" id="CHEBI:15377"/>
        <dbReference type="ChEBI" id="CHEBI:15379"/>
        <dbReference type="ChEBI" id="CHEBI:16240"/>
        <dbReference type="ChEBI" id="CHEBI:16810"/>
        <dbReference type="ChEBI" id="CHEBI:28938"/>
        <dbReference type="ChEBI" id="CHEBI:29986"/>
    </reaction>
    <physiologicalReaction direction="left-to-right" evidence="12">
        <dbReference type="Rhea" id="RHEA:10029"/>
    </physiologicalReaction>
</comment>
<dbReference type="Gene3D" id="3.40.50.720">
    <property type="entry name" value="NAD(P)-binding Rossmann-like Domain"/>
    <property type="match status" value="1"/>
</dbReference>
<comment type="subcellular location">
    <subcellularLocation>
        <location evidence="2">Peroxisome matrix</location>
    </subcellularLocation>
</comment>
<comment type="catalytic activity">
    <reaction evidence="11">
        <text>D-aspartate + O2 + H2O = oxaloacetate + H2O2 + NH4(+)</text>
        <dbReference type="Rhea" id="RHEA:12512"/>
        <dbReference type="ChEBI" id="CHEBI:15377"/>
        <dbReference type="ChEBI" id="CHEBI:15379"/>
        <dbReference type="ChEBI" id="CHEBI:16240"/>
        <dbReference type="ChEBI" id="CHEBI:16452"/>
        <dbReference type="ChEBI" id="CHEBI:28938"/>
        <dbReference type="ChEBI" id="CHEBI:29990"/>
        <dbReference type="EC" id="1.4.3.1"/>
    </reaction>
    <physiologicalReaction direction="left-to-right" evidence="11">
        <dbReference type="Rhea" id="RHEA:12513"/>
    </physiologicalReaction>
</comment>
<dbReference type="KEGG" id="bbel:109486315"/>
<dbReference type="RefSeq" id="XP_019645684.1">
    <property type="nucleotide sequence ID" value="XM_019790125.1"/>
</dbReference>
<dbReference type="PANTHER" id="PTHR11530:SF11">
    <property type="entry name" value="D-ASPARTATE OXIDASE"/>
    <property type="match status" value="1"/>
</dbReference>
<feature type="binding site" evidence="13">
    <location>
        <begin position="306"/>
        <end position="311"/>
    </location>
    <ligand>
        <name>FAD</name>
        <dbReference type="ChEBI" id="CHEBI:57692"/>
    </ligand>
</feature>
<gene>
    <name evidence="16 17" type="primary">LOC109486315</name>
</gene>
<keyword evidence="5 13" id="KW-0274">FAD</keyword>
<evidence type="ECO:0000256" key="5">
    <source>
        <dbReference type="ARBA" id="ARBA00022827"/>
    </source>
</evidence>
<feature type="binding site" evidence="13">
    <location>
        <position position="277"/>
    </location>
    <ligand>
        <name>D-dopa</name>
        <dbReference type="ChEBI" id="CHEBI:149689"/>
    </ligand>
</feature>
<feature type="binding site" evidence="13">
    <location>
        <position position="222"/>
    </location>
    <ligand>
        <name>D-dopa</name>
        <dbReference type="ChEBI" id="CHEBI:149689"/>
    </ligand>
</feature>
<evidence type="ECO:0000256" key="13">
    <source>
        <dbReference type="PIRSR" id="PIRSR000189-1"/>
    </source>
</evidence>
<dbReference type="GO" id="GO:0008445">
    <property type="term" value="F:D-aspartate oxidase activity"/>
    <property type="evidence" value="ECO:0007669"/>
    <property type="project" value="UniProtKB-EC"/>
</dbReference>
<feature type="binding site" evidence="13">
    <location>
        <position position="163"/>
    </location>
    <ligand>
        <name>FAD</name>
        <dbReference type="ChEBI" id="CHEBI:57692"/>
    </ligand>
</feature>
<comment type="function">
    <text evidence="10">Selectively catalyzes the oxidative deamination of acidic amino acids. Suppresses the level of D-aspartate in the brain, an amino acid that can act as an agonist for glutamate receptors. Protects the organism from the toxicity of D-amino acids. May also function in the intestine.</text>
</comment>
<dbReference type="Pfam" id="PF01266">
    <property type="entry name" value="DAO"/>
    <property type="match status" value="1"/>
</dbReference>
<evidence type="ECO:0000259" key="14">
    <source>
        <dbReference type="Pfam" id="PF01266"/>
    </source>
</evidence>
<evidence type="ECO:0000256" key="12">
    <source>
        <dbReference type="ARBA" id="ARBA00049882"/>
    </source>
</evidence>
<proteinExistence type="inferred from homology"/>
<dbReference type="SUPFAM" id="SSF51971">
    <property type="entry name" value="Nucleotide-binding domain"/>
    <property type="match status" value="1"/>
</dbReference>
<dbReference type="Proteomes" id="UP000515135">
    <property type="component" value="Unplaced"/>
</dbReference>
<dbReference type="GeneID" id="109486315"/>
<keyword evidence="6" id="KW-0560">Oxidoreductase</keyword>
<dbReference type="AlphaFoldDB" id="A0A6P5AH95"/>
<comment type="cofactor">
    <cofactor evidence="1 13">
        <name>FAD</name>
        <dbReference type="ChEBI" id="CHEBI:57692"/>
    </cofactor>
</comment>
<dbReference type="OrthoDB" id="2015447at2759"/>
<dbReference type="PROSITE" id="PS00677">
    <property type="entry name" value="DAO"/>
    <property type="match status" value="1"/>
</dbReference>
<protein>
    <recommendedName>
        <fullName evidence="9">D-aspartate oxidase</fullName>
        <ecNumber evidence="8">1.4.3.1</ecNumber>
    </recommendedName>
</protein>
<dbReference type="InterPro" id="IPR023209">
    <property type="entry name" value="DAO"/>
</dbReference>
<dbReference type="InterPro" id="IPR006076">
    <property type="entry name" value="FAD-dep_OxRdtase"/>
</dbReference>
<accession>A0A6P5AH95</accession>
<evidence type="ECO:0000256" key="10">
    <source>
        <dbReference type="ARBA" id="ARBA00046214"/>
    </source>
</evidence>
<keyword evidence="15" id="KW-1185">Reference proteome</keyword>
<dbReference type="RefSeq" id="XP_019645685.1">
    <property type="nucleotide sequence ID" value="XM_019790126.1"/>
</dbReference>
<dbReference type="PIRSF" id="PIRSF000189">
    <property type="entry name" value="D-aa_oxidase"/>
    <property type="match status" value="1"/>
</dbReference>
<evidence type="ECO:0000313" key="16">
    <source>
        <dbReference type="RefSeq" id="XP_019645684.1"/>
    </source>
</evidence>
<evidence type="ECO:0000256" key="8">
    <source>
        <dbReference type="ARBA" id="ARBA00044520"/>
    </source>
</evidence>
<evidence type="ECO:0000256" key="4">
    <source>
        <dbReference type="ARBA" id="ARBA00022630"/>
    </source>
</evidence>
<dbReference type="InterPro" id="IPR006181">
    <property type="entry name" value="D-amino_acid_oxidase_CS"/>
</dbReference>
<evidence type="ECO:0000256" key="3">
    <source>
        <dbReference type="ARBA" id="ARBA00006730"/>
    </source>
</evidence>
<dbReference type="Gene3D" id="3.30.9.10">
    <property type="entry name" value="D-Amino Acid Oxidase, subunit A, domain 2"/>
    <property type="match status" value="1"/>
</dbReference>
<evidence type="ECO:0000313" key="15">
    <source>
        <dbReference type="Proteomes" id="UP000515135"/>
    </source>
</evidence>
<dbReference type="GO" id="GO:0071949">
    <property type="term" value="F:FAD binding"/>
    <property type="evidence" value="ECO:0007669"/>
    <property type="project" value="InterPro"/>
</dbReference>
<dbReference type="PANTHER" id="PTHR11530">
    <property type="entry name" value="D-AMINO ACID OXIDASE"/>
    <property type="match status" value="1"/>
</dbReference>
<dbReference type="GO" id="GO:0019478">
    <property type="term" value="P:D-amino acid catabolic process"/>
    <property type="evidence" value="ECO:0007669"/>
    <property type="project" value="TreeGrafter"/>
</dbReference>
<evidence type="ECO:0000256" key="11">
    <source>
        <dbReference type="ARBA" id="ARBA00047522"/>
    </source>
</evidence>
<feature type="binding site" evidence="13">
    <location>
        <begin position="42"/>
        <end position="43"/>
    </location>
    <ligand>
        <name>FAD</name>
        <dbReference type="ChEBI" id="CHEBI:57692"/>
    </ligand>
</feature>
<evidence type="ECO:0000256" key="1">
    <source>
        <dbReference type="ARBA" id="ARBA00001974"/>
    </source>
</evidence>